<protein>
    <submittedName>
        <fullName evidence="1">Uncharacterized protein</fullName>
    </submittedName>
</protein>
<reference evidence="1 2" key="1">
    <citation type="submission" date="2017-09" db="EMBL/GenBank/DDBJ databases">
        <authorList>
            <person name="Ehlers B."/>
            <person name="Leendertz F.H."/>
        </authorList>
    </citation>
    <scope>NUCLEOTIDE SEQUENCE [LARGE SCALE GENOMIC DNA]</scope>
    <source>
        <strain evidence="1 2">DJ-1</strain>
    </source>
</reference>
<evidence type="ECO:0000313" key="2">
    <source>
        <dbReference type="Proteomes" id="UP000218102"/>
    </source>
</evidence>
<gene>
    <name evidence="1" type="ORF">CMV24_22865</name>
</gene>
<dbReference type="Proteomes" id="UP000218102">
    <property type="component" value="Unassembled WGS sequence"/>
</dbReference>
<dbReference type="RefSeq" id="WP_003259732.1">
    <property type="nucleotide sequence ID" value="NZ_CP010359.1"/>
</dbReference>
<comment type="caution">
    <text evidence="1">The sequence shown here is derived from an EMBL/GenBank/DDBJ whole genome shotgun (WGS) entry which is preliminary data.</text>
</comment>
<dbReference type="EMBL" id="NTME01000032">
    <property type="protein sequence ID" value="PBJ93176.1"/>
    <property type="molecule type" value="Genomic_DNA"/>
</dbReference>
<evidence type="ECO:0000313" key="1">
    <source>
        <dbReference type="EMBL" id="PBJ93176.1"/>
    </source>
</evidence>
<dbReference type="PROSITE" id="PS51257">
    <property type="entry name" value="PROKAR_LIPOPROTEIN"/>
    <property type="match status" value="1"/>
</dbReference>
<proteinExistence type="predicted"/>
<organism evidence="1 2">
    <name type="scientific">Pseudomonas plecoglossicida</name>
    <dbReference type="NCBI Taxonomy" id="70775"/>
    <lineage>
        <taxon>Bacteria</taxon>
        <taxon>Pseudomonadati</taxon>
        <taxon>Pseudomonadota</taxon>
        <taxon>Gammaproteobacteria</taxon>
        <taxon>Pseudomonadales</taxon>
        <taxon>Pseudomonadaceae</taxon>
        <taxon>Pseudomonas</taxon>
    </lineage>
</organism>
<accession>A0A099N4P8</accession>
<sequence>MNLRRMRVGFAGLLLPLLAACNGHKVERVVVYENNVHHWRIEHVVAQNWPVGPRQYYEVFLKDRLLILPANVFNDERDISEFVAAGGFDISNWRNDTVIVAFENVQKREGGNEHFIRSLMITPEYKEGEVILTDMATHMQIVVQRVEPVGEGK</sequence>
<dbReference type="AlphaFoldDB" id="A0A099N4P8"/>
<name>A0A099N4P8_PSEDL</name>
<dbReference type="KEGG" id="ppj:RK21_00437"/>